<evidence type="ECO:0000313" key="2">
    <source>
        <dbReference type="Proteomes" id="UP001500393"/>
    </source>
</evidence>
<dbReference type="InterPro" id="IPR027417">
    <property type="entry name" value="P-loop_NTPase"/>
</dbReference>
<proteinExistence type="predicted"/>
<sequence length="226" mass="25132">MDWLREDGTIKVAGLGIAEVPDTRGDLREVCTGELRYPADSVVVLAGIPGAGKSTLLHRLFPDGGAEYGVRVLDSARLRADWMQVLGAIPYSWWRPLLHLGYYVHVLREMRRGGPLVVHDCATRPWVRRLLGWSARRSNLKVHLLLLDVPADVARAGQQTRGRVVLSRTMATHCRRWPHLIEQATEDPGRVVPGAVSALILNRRQANEITGLTFEPASADPHVPRI</sequence>
<keyword evidence="2" id="KW-1185">Reference proteome</keyword>
<dbReference type="EMBL" id="BAAAOS010000045">
    <property type="protein sequence ID" value="GAA1596135.1"/>
    <property type="molecule type" value="Genomic_DNA"/>
</dbReference>
<reference evidence="2" key="1">
    <citation type="journal article" date="2019" name="Int. J. Syst. Evol. Microbiol.">
        <title>The Global Catalogue of Microorganisms (GCM) 10K type strain sequencing project: providing services to taxonomists for standard genome sequencing and annotation.</title>
        <authorList>
            <consortium name="The Broad Institute Genomics Platform"/>
            <consortium name="The Broad Institute Genome Sequencing Center for Infectious Disease"/>
            <person name="Wu L."/>
            <person name="Ma J."/>
        </authorList>
    </citation>
    <scope>NUCLEOTIDE SEQUENCE [LARGE SCALE GENOMIC DNA]</scope>
    <source>
        <strain evidence="2">JCM 14969</strain>
    </source>
</reference>
<dbReference type="SUPFAM" id="SSF52540">
    <property type="entry name" value="P-loop containing nucleoside triphosphate hydrolases"/>
    <property type="match status" value="1"/>
</dbReference>
<protein>
    <recommendedName>
        <fullName evidence="3">AAA domain-containing protein</fullName>
    </recommendedName>
</protein>
<dbReference type="Pfam" id="PF13671">
    <property type="entry name" value="AAA_33"/>
    <property type="match status" value="1"/>
</dbReference>
<name>A0ABP4Q0D8_9ACTN</name>
<organism evidence="1 2">
    <name type="scientific">Kribbella sancticallisti</name>
    <dbReference type="NCBI Taxonomy" id="460087"/>
    <lineage>
        <taxon>Bacteria</taxon>
        <taxon>Bacillati</taxon>
        <taxon>Actinomycetota</taxon>
        <taxon>Actinomycetes</taxon>
        <taxon>Propionibacteriales</taxon>
        <taxon>Kribbellaceae</taxon>
        <taxon>Kribbella</taxon>
    </lineage>
</organism>
<gene>
    <name evidence="1" type="ORF">GCM10009789_57600</name>
</gene>
<evidence type="ECO:0008006" key="3">
    <source>
        <dbReference type="Google" id="ProtNLM"/>
    </source>
</evidence>
<dbReference type="Proteomes" id="UP001500393">
    <property type="component" value="Unassembled WGS sequence"/>
</dbReference>
<comment type="caution">
    <text evidence="1">The sequence shown here is derived from an EMBL/GenBank/DDBJ whole genome shotgun (WGS) entry which is preliminary data.</text>
</comment>
<dbReference type="RefSeq" id="WP_344219363.1">
    <property type="nucleotide sequence ID" value="NZ_BAAAOS010000045.1"/>
</dbReference>
<evidence type="ECO:0000313" key="1">
    <source>
        <dbReference type="EMBL" id="GAA1596135.1"/>
    </source>
</evidence>
<accession>A0ABP4Q0D8</accession>
<dbReference type="Gene3D" id="3.40.50.300">
    <property type="entry name" value="P-loop containing nucleotide triphosphate hydrolases"/>
    <property type="match status" value="1"/>
</dbReference>